<dbReference type="AlphaFoldDB" id="A0A0C9ZS61"/>
<evidence type="ECO:0000256" key="3">
    <source>
        <dbReference type="ARBA" id="ARBA00023315"/>
    </source>
</evidence>
<reference evidence="5 6" key="1">
    <citation type="submission" date="2014-04" db="EMBL/GenBank/DDBJ databases">
        <authorList>
            <consortium name="DOE Joint Genome Institute"/>
            <person name="Kuo A."/>
            <person name="Kohler A."/>
            <person name="Costa M.D."/>
            <person name="Nagy L.G."/>
            <person name="Floudas D."/>
            <person name="Copeland A."/>
            <person name="Barry K.W."/>
            <person name="Cichocki N."/>
            <person name="Veneault-Fourrey C."/>
            <person name="LaButti K."/>
            <person name="Lindquist E.A."/>
            <person name="Lipzen A."/>
            <person name="Lundell T."/>
            <person name="Morin E."/>
            <person name="Murat C."/>
            <person name="Sun H."/>
            <person name="Tunlid A."/>
            <person name="Henrissat B."/>
            <person name="Grigoriev I.V."/>
            <person name="Hibbett D.S."/>
            <person name="Martin F."/>
            <person name="Nordberg H.P."/>
            <person name="Cantor M.N."/>
            <person name="Hua S.X."/>
        </authorList>
    </citation>
    <scope>NUCLEOTIDE SEQUENCE [LARGE SCALE GENOMIC DNA]</scope>
    <source>
        <strain evidence="5 6">441</strain>
    </source>
</reference>
<name>A0A0C9ZS61_9AGAM</name>
<dbReference type="PANTHER" id="PTHR13256:SF16">
    <property type="entry name" value="ALPHA_BETA-TUBULIN-N-ACETYLTRANSFERASE 9"/>
    <property type="match status" value="1"/>
</dbReference>
<protein>
    <recommendedName>
        <fullName evidence="4">N-acetyltransferase domain-containing protein</fullName>
    </recommendedName>
</protein>
<dbReference type="HOGENOM" id="CLU_073102_0_0_1"/>
<dbReference type="GO" id="GO:0008080">
    <property type="term" value="F:N-acetyltransferase activity"/>
    <property type="evidence" value="ECO:0007669"/>
    <property type="project" value="InterPro"/>
</dbReference>
<dbReference type="InterPro" id="IPR039135">
    <property type="entry name" value="NAT9-like"/>
</dbReference>
<dbReference type="Proteomes" id="UP000054018">
    <property type="component" value="Unassembled WGS sequence"/>
</dbReference>
<dbReference type="InterPro" id="IPR016181">
    <property type="entry name" value="Acyl_CoA_acyltransferase"/>
</dbReference>
<evidence type="ECO:0000313" key="5">
    <source>
        <dbReference type="EMBL" id="KIK25062.1"/>
    </source>
</evidence>
<evidence type="ECO:0000313" key="6">
    <source>
        <dbReference type="Proteomes" id="UP000054018"/>
    </source>
</evidence>
<keyword evidence="6" id="KW-1185">Reference proteome</keyword>
<dbReference type="Gene3D" id="3.40.630.30">
    <property type="match status" value="1"/>
</dbReference>
<evidence type="ECO:0000259" key="4">
    <source>
        <dbReference type="Pfam" id="PF13302"/>
    </source>
</evidence>
<keyword evidence="3" id="KW-0012">Acyltransferase</keyword>
<gene>
    <name evidence="5" type="ORF">PISMIDRAFT_677612</name>
</gene>
<dbReference type="Pfam" id="PF13302">
    <property type="entry name" value="Acetyltransf_3"/>
    <property type="match status" value="1"/>
</dbReference>
<comment type="similarity">
    <text evidence="1">Belongs to the acetyltransferase family. GNAT subfamily.</text>
</comment>
<dbReference type="EMBL" id="KN833711">
    <property type="protein sequence ID" value="KIK25062.1"/>
    <property type="molecule type" value="Genomic_DNA"/>
</dbReference>
<sequence length="153" mass="17086">MQKKWREDPDKLTFIILSVEKEGALSTCPMVGDVNLFLKGHPSDEDFEAEVEIMIAESDYRRRGIALEALRLMLSYATGSPSAFMCPPLSQSVPPPPKPLPILPQSLVVRVSQDNRPSISLFEKLQFSVVRLVQVFDEVEMRFVGGGLSTYGE</sequence>
<organism evidence="5 6">
    <name type="scientific">Pisolithus microcarpus 441</name>
    <dbReference type="NCBI Taxonomy" id="765257"/>
    <lineage>
        <taxon>Eukaryota</taxon>
        <taxon>Fungi</taxon>
        <taxon>Dikarya</taxon>
        <taxon>Basidiomycota</taxon>
        <taxon>Agaricomycotina</taxon>
        <taxon>Agaricomycetes</taxon>
        <taxon>Agaricomycetidae</taxon>
        <taxon>Boletales</taxon>
        <taxon>Sclerodermatineae</taxon>
        <taxon>Pisolithaceae</taxon>
        <taxon>Pisolithus</taxon>
    </lineage>
</organism>
<evidence type="ECO:0000256" key="1">
    <source>
        <dbReference type="ARBA" id="ARBA00009342"/>
    </source>
</evidence>
<reference evidence="6" key="2">
    <citation type="submission" date="2015-01" db="EMBL/GenBank/DDBJ databases">
        <title>Evolutionary Origins and Diversification of the Mycorrhizal Mutualists.</title>
        <authorList>
            <consortium name="DOE Joint Genome Institute"/>
            <consortium name="Mycorrhizal Genomics Consortium"/>
            <person name="Kohler A."/>
            <person name="Kuo A."/>
            <person name="Nagy L.G."/>
            <person name="Floudas D."/>
            <person name="Copeland A."/>
            <person name="Barry K.W."/>
            <person name="Cichocki N."/>
            <person name="Veneault-Fourrey C."/>
            <person name="LaButti K."/>
            <person name="Lindquist E.A."/>
            <person name="Lipzen A."/>
            <person name="Lundell T."/>
            <person name="Morin E."/>
            <person name="Murat C."/>
            <person name="Riley R."/>
            <person name="Ohm R."/>
            <person name="Sun H."/>
            <person name="Tunlid A."/>
            <person name="Henrissat B."/>
            <person name="Grigoriev I.V."/>
            <person name="Hibbett D.S."/>
            <person name="Martin F."/>
        </authorList>
    </citation>
    <scope>NUCLEOTIDE SEQUENCE [LARGE SCALE GENOMIC DNA]</scope>
    <source>
        <strain evidence="6">441</strain>
    </source>
</reference>
<keyword evidence="2" id="KW-0808">Transferase</keyword>
<dbReference type="SUPFAM" id="SSF55729">
    <property type="entry name" value="Acyl-CoA N-acyltransferases (Nat)"/>
    <property type="match status" value="1"/>
</dbReference>
<feature type="domain" description="N-acetyltransferase" evidence="4">
    <location>
        <begin position="3"/>
        <end position="127"/>
    </location>
</feature>
<dbReference type="InterPro" id="IPR000182">
    <property type="entry name" value="GNAT_dom"/>
</dbReference>
<dbReference type="OrthoDB" id="5043642at2759"/>
<evidence type="ECO:0000256" key="2">
    <source>
        <dbReference type="ARBA" id="ARBA00022679"/>
    </source>
</evidence>
<dbReference type="PANTHER" id="PTHR13256">
    <property type="entry name" value="N-ACETYLTRANSFERASE 9"/>
    <property type="match status" value="1"/>
</dbReference>
<accession>A0A0C9ZS61</accession>
<proteinExistence type="inferred from homology"/>